<dbReference type="WBParaSite" id="nRc.2.0.1.t44664-RA">
    <property type="protein sequence ID" value="nRc.2.0.1.t44664-RA"/>
    <property type="gene ID" value="nRc.2.0.1.g44664"/>
</dbReference>
<evidence type="ECO:0000313" key="1">
    <source>
        <dbReference type="Proteomes" id="UP000887565"/>
    </source>
</evidence>
<reference evidence="2" key="1">
    <citation type="submission" date="2022-11" db="UniProtKB">
        <authorList>
            <consortium name="WormBaseParasite"/>
        </authorList>
    </citation>
    <scope>IDENTIFICATION</scope>
</reference>
<organism evidence="1 2">
    <name type="scientific">Romanomermis culicivorax</name>
    <name type="common">Nematode worm</name>
    <dbReference type="NCBI Taxonomy" id="13658"/>
    <lineage>
        <taxon>Eukaryota</taxon>
        <taxon>Metazoa</taxon>
        <taxon>Ecdysozoa</taxon>
        <taxon>Nematoda</taxon>
        <taxon>Enoplea</taxon>
        <taxon>Dorylaimia</taxon>
        <taxon>Mermithida</taxon>
        <taxon>Mermithoidea</taxon>
        <taxon>Mermithidae</taxon>
        <taxon>Romanomermis</taxon>
    </lineage>
</organism>
<sequence length="89" mass="10248">MKKTHTFVDEAFRPKQHCGRRLPSKCTFLLGDVYPPVFGIFPGRRLPVHSVASPPVTRPYPPVIYSKIINSNLMYSLRETEFVTLWSNL</sequence>
<keyword evidence="1" id="KW-1185">Reference proteome</keyword>
<dbReference type="AlphaFoldDB" id="A0A915L0F3"/>
<accession>A0A915L0F3</accession>
<name>A0A915L0F3_ROMCU</name>
<dbReference type="Proteomes" id="UP000887565">
    <property type="component" value="Unplaced"/>
</dbReference>
<protein>
    <submittedName>
        <fullName evidence="2">Uncharacterized protein</fullName>
    </submittedName>
</protein>
<proteinExistence type="predicted"/>
<evidence type="ECO:0000313" key="2">
    <source>
        <dbReference type="WBParaSite" id="nRc.2.0.1.t44664-RA"/>
    </source>
</evidence>